<keyword evidence="2" id="KW-1185">Reference proteome</keyword>
<evidence type="ECO:0000313" key="1">
    <source>
        <dbReference type="EMBL" id="CNE46917.1"/>
    </source>
</evidence>
<protein>
    <submittedName>
        <fullName evidence="1">Uncharacterized protein</fullName>
    </submittedName>
</protein>
<accession>A0ABP1YBU7</accession>
<dbReference type="EMBL" id="CPXJ01000060">
    <property type="protein sequence ID" value="CNE46917.1"/>
    <property type="molecule type" value="Genomic_DNA"/>
</dbReference>
<name>A0ABP1YBU7_YEREN</name>
<comment type="caution">
    <text evidence="1">The sequence shown here is derived from an EMBL/GenBank/DDBJ whole genome shotgun (WGS) entry which is preliminary data.</text>
</comment>
<organism evidence="1 2">
    <name type="scientific">Yersinia enterocolitica</name>
    <dbReference type="NCBI Taxonomy" id="630"/>
    <lineage>
        <taxon>Bacteria</taxon>
        <taxon>Pseudomonadati</taxon>
        <taxon>Pseudomonadota</taxon>
        <taxon>Gammaproteobacteria</taxon>
        <taxon>Enterobacterales</taxon>
        <taxon>Yersiniaceae</taxon>
        <taxon>Yersinia</taxon>
    </lineage>
</organism>
<dbReference type="Proteomes" id="UP000041601">
    <property type="component" value="Unassembled WGS sequence"/>
</dbReference>
<sequence length="93" mass="10238">MKPNALTIDPIDGEVVIQNPSQLSSDISENKGNVITSIKFTDLPLAAVRDSMEIIKSRLLELPSSQYGKETVERIVETTKHAMITFYSTGGEK</sequence>
<reference evidence="1 2" key="1">
    <citation type="submission" date="2015-03" db="EMBL/GenBank/DDBJ databases">
        <authorList>
            <consortium name="Pathogen Informatics"/>
            <person name="Murphy D."/>
        </authorList>
    </citation>
    <scope>NUCLEOTIDE SEQUENCE [LARGE SCALE GENOMIC DNA]</scope>
    <source>
        <strain evidence="1 2">IP05342</strain>
    </source>
</reference>
<proteinExistence type="predicted"/>
<gene>
    <name evidence="1" type="ORF">ERS137959_03861</name>
</gene>
<dbReference type="RefSeq" id="WP_050156713.1">
    <property type="nucleotide sequence ID" value="NZ_CPXJ01000060.1"/>
</dbReference>
<evidence type="ECO:0000313" key="2">
    <source>
        <dbReference type="Proteomes" id="UP000041601"/>
    </source>
</evidence>